<organism evidence="2 3">
    <name type="scientific">Amycolatopsis marina</name>
    <dbReference type="NCBI Taxonomy" id="490629"/>
    <lineage>
        <taxon>Bacteria</taxon>
        <taxon>Bacillati</taxon>
        <taxon>Actinomycetota</taxon>
        <taxon>Actinomycetes</taxon>
        <taxon>Pseudonocardiales</taxon>
        <taxon>Pseudonocardiaceae</taxon>
        <taxon>Amycolatopsis</taxon>
    </lineage>
</organism>
<dbReference type="InterPro" id="IPR001279">
    <property type="entry name" value="Metallo-B-lactamas"/>
</dbReference>
<protein>
    <submittedName>
        <fullName evidence="2">Glyoxylase, beta-lactamase superfamily II</fullName>
    </submittedName>
</protein>
<evidence type="ECO:0000259" key="1">
    <source>
        <dbReference type="SMART" id="SM00849"/>
    </source>
</evidence>
<dbReference type="InterPro" id="IPR036866">
    <property type="entry name" value="RibonucZ/Hydroxyglut_hydro"/>
</dbReference>
<proteinExistence type="predicted"/>
<feature type="domain" description="Metallo-beta-lactamase" evidence="1">
    <location>
        <begin position="24"/>
        <end position="214"/>
    </location>
</feature>
<evidence type="ECO:0000313" key="2">
    <source>
        <dbReference type="EMBL" id="SFB26519.1"/>
    </source>
</evidence>
<dbReference type="STRING" id="490629.SAMN05216266_107101"/>
<dbReference type="InterPro" id="IPR050855">
    <property type="entry name" value="NDM-1-like"/>
</dbReference>
<dbReference type="Pfam" id="PF00753">
    <property type="entry name" value="Lactamase_B"/>
    <property type="match status" value="1"/>
</dbReference>
<dbReference type="RefSeq" id="WP_091673420.1">
    <property type="nucleotide sequence ID" value="NZ_FOKG01000007.1"/>
</dbReference>
<dbReference type="OrthoDB" id="2273115at2"/>
<dbReference type="AlphaFoldDB" id="A0A1I0ZL58"/>
<dbReference type="Gene3D" id="3.60.15.10">
    <property type="entry name" value="Ribonuclease Z/Hydroxyacylglutathione hydrolase-like"/>
    <property type="match status" value="1"/>
</dbReference>
<reference evidence="3" key="1">
    <citation type="submission" date="2016-10" db="EMBL/GenBank/DDBJ databases">
        <authorList>
            <person name="Varghese N."/>
            <person name="Submissions S."/>
        </authorList>
    </citation>
    <scope>NUCLEOTIDE SEQUENCE [LARGE SCALE GENOMIC DNA]</scope>
    <source>
        <strain evidence="3">CGMCC 4.3568</strain>
    </source>
</reference>
<dbReference type="SUPFAM" id="SSF56281">
    <property type="entry name" value="Metallo-hydrolase/oxidoreductase"/>
    <property type="match status" value="1"/>
</dbReference>
<dbReference type="Proteomes" id="UP000243799">
    <property type="component" value="Unassembled WGS sequence"/>
</dbReference>
<evidence type="ECO:0000313" key="3">
    <source>
        <dbReference type="Proteomes" id="UP000243799"/>
    </source>
</evidence>
<accession>A0A1I0ZL58</accession>
<dbReference type="SMART" id="SM00849">
    <property type="entry name" value="Lactamase_B"/>
    <property type="match status" value="1"/>
</dbReference>
<name>A0A1I0ZL58_9PSEU</name>
<gene>
    <name evidence="2" type="ORF">SAMN05216266_107101</name>
</gene>
<dbReference type="PANTHER" id="PTHR42951">
    <property type="entry name" value="METALLO-BETA-LACTAMASE DOMAIN-CONTAINING"/>
    <property type="match status" value="1"/>
</dbReference>
<dbReference type="CDD" id="cd16282">
    <property type="entry name" value="metallo-hydrolase-like_MBL-fold"/>
    <property type="match status" value="1"/>
</dbReference>
<dbReference type="EMBL" id="FOKG01000007">
    <property type="protein sequence ID" value="SFB26519.1"/>
    <property type="molecule type" value="Genomic_DNA"/>
</dbReference>
<dbReference type="PANTHER" id="PTHR42951:SF4">
    <property type="entry name" value="ACYL-COENZYME A THIOESTERASE MBLAC2"/>
    <property type="match status" value="1"/>
</dbReference>
<keyword evidence="3" id="KW-1185">Reference proteome</keyword>
<sequence length="241" mass="26291">MTHRPGHWVEVADRTFARRYAELDQTLGLVVGDEHCLVIDTGSDERFGAELAAAVREITALPWTVMITHAHFDHFFGTRAFLPCPVWAHARCRDVLADTAEQTRRDWAERYRGEGKADLAVLLEAAELVLPTGVFTQSIELDLGGRAAVLLHPGPAHTDHDVAVHVPDVGVLFAGDLVEQGAPPSVGSDAHLARWPDALDRLLELGPGTIVPGHGDPVDPEFVTRQRDALRERHAAGDPGR</sequence>